<dbReference type="PANTHER" id="PTHR10039">
    <property type="entry name" value="AMELOGENIN"/>
    <property type="match status" value="1"/>
</dbReference>
<dbReference type="RefSeq" id="XP_037148950.1">
    <property type="nucleotide sequence ID" value="XM_037294903.1"/>
</dbReference>
<protein>
    <recommendedName>
        <fullName evidence="1">GPI inositol-deacylase winged helix domain-containing protein</fullName>
    </recommendedName>
</protein>
<comment type="caution">
    <text evidence="2">The sequence shown here is derived from an EMBL/GenBank/DDBJ whole genome shotgun (WGS) entry which is preliminary data.</text>
</comment>
<feature type="domain" description="GPI inositol-deacylase winged helix" evidence="1">
    <location>
        <begin position="12"/>
        <end position="95"/>
    </location>
</feature>
<dbReference type="EMBL" id="JACCJB010000019">
    <property type="protein sequence ID" value="KAF6219515.1"/>
    <property type="molecule type" value="Genomic_DNA"/>
</dbReference>
<dbReference type="InterPro" id="IPR054471">
    <property type="entry name" value="GPIID_WHD"/>
</dbReference>
<gene>
    <name evidence="2" type="ORF">HO133_003984</name>
</gene>
<evidence type="ECO:0000259" key="1">
    <source>
        <dbReference type="Pfam" id="PF22939"/>
    </source>
</evidence>
<dbReference type="Proteomes" id="UP000593566">
    <property type="component" value="Unassembled WGS sequence"/>
</dbReference>
<evidence type="ECO:0000313" key="3">
    <source>
        <dbReference type="Proteomes" id="UP000593566"/>
    </source>
</evidence>
<sequence>MYVRILKDMHKRMSEKQQAKVTRIFQWLAVAKRPLSAEALRTVLAVQQDRPATSFDSIQNFESVLSQMCGYLVEVRKDRTVDSIHVSVLEYLTQREEGPHGALKPFLIEISYSEASMTGFCLSCMTYEVPNDVVETQLPLLKVVAVAYKEKFYVASTE</sequence>
<reference evidence="2 3" key="1">
    <citation type="journal article" date="2020" name="Genomics">
        <title>Complete, high-quality genomes from long-read metagenomic sequencing of two wolf lichen thalli reveals enigmatic genome architecture.</title>
        <authorList>
            <person name="McKenzie S.K."/>
            <person name="Walston R.F."/>
            <person name="Allen J.L."/>
        </authorList>
    </citation>
    <scope>NUCLEOTIDE SEQUENCE [LARGE SCALE GENOMIC DNA]</scope>
    <source>
        <strain evidence="2">WasteWater1</strain>
    </source>
</reference>
<keyword evidence="3" id="KW-1185">Reference proteome</keyword>
<accession>A0A8H6F8W8</accession>
<dbReference type="AlphaFoldDB" id="A0A8H6F8W8"/>
<name>A0A8H6F8W8_9LECA</name>
<evidence type="ECO:0000313" key="2">
    <source>
        <dbReference type="EMBL" id="KAF6219515.1"/>
    </source>
</evidence>
<proteinExistence type="predicted"/>
<organism evidence="2 3">
    <name type="scientific">Letharia lupina</name>
    <dbReference type="NCBI Taxonomy" id="560253"/>
    <lineage>
        <taxon>Eukaryota</taxon>
        <taxon>Fungi</taxon>
        <taxon>Dikarya</taxon>
        <taxon>Ascomycota</taxon>
        <taxon>Pezizomycotina</taxon>
        <taxon>Lecanoromycetes</taxon>
        <taxon>OSLEUM clade</taxon>
        <taxon>Lecanoromycetidae</taxon>
        <taxon>Lecanorales</taxon>
        <taxon>Lecanorineae</taxon>
        <taxon>Parmeliaceae</taxon>
        <taxon>Letharia</taxon>
    </lineage>
</organism>
<dbReference type="GeneID" id="59332393"/>
<dbReference type="Pfam" id="PF22939">
    <property type="entry name" value="WHD_GPIID"/>
    <property type="match status" value="1"/>
</dbReference>
<dbReference type="PANTHER" id="PTHR10039:SF17">
    <property type="entry name" value="FUNGAL STAND N-TERMINAL GOODBYE DOMAIN-CONTAINING PROTEIN-RELATED"/>
    <property type="match status" value="1"/>
</dbReference>